<comment type="caution">
    <text evidence="3">The sequence shown here is derived from an EMBL/GenBank/DDBJ whole genome shotgun (WGS) entry which is preliminary data.</text>
</comment>
<sequence>MSFPFQHIDPKSFYNTVRPSSWPRKTPSTPVTSPTATSSTPVSDASLRGSSQKRIRAPRRTKWQKMDDILSLISKDLDGLGIFLELLFYNRPHGEKDVRTKRHKSMVSAFLGAQNSGANTVKMGHIIDLIYNHRQSQPPRYTPEHALAFSPNVSHTDIGFARPSLTTWALTLVGKEARRQIGSLTKNDPTDPMDTTQLRASTNGRARDVDVASWEKIMQGLSIPAIAKKYETRSPVAWYLSEMMAAPTKGGVIVHRQRRPHRTALGAISSFVLSRNRYASGYLALPLAVWQFGCKSHVDEKRIFSRFGFTVHDTTARACLDSLSATSLTKLRASVAEGVAAGEMRWQYVLDNIQEWCRQRDMRLGRQDVLKVGCAATALLLEDCVPGAFNLQDHLDRIMKQERKNLTTESLFDDIDWDYIFELTALQWVRIVVNFHPGLAYLRKEVAAALVSERMTKLRLRNRKSVIQPLGTNGEREVETHGMMRAMLDFEGQMGLDEKAMEGLIVTPRGDGASIAAMWRIKRYLSAHPNHYKAFRNRVPPGPEIWHTRWTNLNAIASNCYGPATSTDPSALSKSATAAGAKRPTDLKKVDFYPTSRSMILFFEARVLDCWRVFYNAHDILSCFQTRTGGKPTLETLWANARILVRRYASQEAYSQALSSDLSDSASEDMKIPRGTTWTAPVDDRTGTPKKKKKKKKKKKQAHREAPDFQGDRSLANEVLFLQDMGWWVIAAHAVPDGEIGRIWEVMKIWILSFSGSSNRNYATYLLETYCLHRYESSKDFSNAMLNNWLVNLSGKKWTECDFSQEGFNKWLEEMVEHKGGDFDDHFYRHTLAPNVFHFLRIKEQIEEAFELKHRSKTHGAPHLRKEFQQLLRMYREDELHLFRPGRTMGHAALNYLARGYEQLEDGRMDHFIEQSTAYSDIMIDVLQSSQNSESDPAQAETPTDPQELERLIQYAIDHPEMFPEDGDEEDAKEHEDSDIESDSQGDIGIHGLEYSDGEESDDEPEGSHRRATDEFDCESDDKDGDSGEEDSEVEQEHLDVDIFEEDDEQYSTSDEA</sequence>
<feature type="region of interest" description="Disordered" evidence="1">
    <location>
        <begin position="183"/>
        <end position="204"/>
    </location>
</feature>
<keyword evidence="4" id="KW-1185">Reference proteome</keyword>
<reference evidence="3" key="1">
    <citation type="submission" date="2023-03" db="EMBL/GenBank/DDBJ databases">
        <title>Massive genome expansion in bonnet fungi (Mycena s.s.) driven by repeated elements and novel gene families across ecological guilds.</title>
        <authorList>
            <consortium name="Lawrence Berkeley National Laboratory"/>
            <person name="Harder C.B."/>
            <person name="Miyauchi S."/>
            <person name="Viragh M."/>
            <person name="Kuo A."/>
            <person name="Thoen E."/>
            <person name="Andreopoulos B."/>
            <person name="Lu D."/>
            <person name="Skrede I."/>
            <person name="Drula E."/>
            <person name="Henrissat B."/>
            <person name="Morin E."/>
            <person name="Kohler A."/>
            <person name="Barry K."/>
            <person name="LaButti K."/>
            <person name="Morin E."/>
            <person name="Salamov A."/>
            <person name="Lipzen A."/>
            <person name="Mereny Z."/>
            <person name="Hegedus B."/>
            <person name="Baldrian P."/>
            <person name="Stursova M."/>
            <person name="Weitz H."/>
            <person name="Taylor A."/>
            <person name="Grigoriev I.V."/>
            <person name="Nagy L.G."/>
            <person name="Martin F."/>
            <person name="Kauserud H."/>
        </authorList>
    </citation>
    <scope>NUCLEOTIDE SEQUENCE</scope>
    <source>
        <strain evidence="3">CBHHK173m</strain>
    </source>
</reference>
<dbReference type="AlphaFoldDB" id="A0AAD6XR98"/>
<feature type="domain" description="DUF6589" evidence="2">
    <location>
        <begin position="402"/>
        <end position="859"/>
    </location>
</feature>
<evidence type="ECO:0000259" key="2">
    <source>
        <dbReference type="Pfam" id="PF20231"/>
    </source>
</evidence>
<dbReference type="EMBL" id="JARJCN010000015">
    <property type="protein sequence ID" value="KAJ7093815.1"/>
    <property type="molecule type" value="Genomic_DNA"/>
</dbReference>
<proteinExistence type="predicted"/>
<dbReference type="Pfam" id="PF20231">
    <property type="entry name" value="DUF6589"/>
    <property type="match status" value="1"/>
</dbReference>
<dbReference type="InterPro" id="IPR046496">
    <property type="entry name" value="DUF6589"/>
</dbReference>
<evidence type="ECO:0000256" key="1">
    <source>
        <dbReference type="SAM" id="MobiDB-lite"/>
    </source>
</evidence>
<feature type="region of interest" description="Disordered" evidence="1">
    <location>
        <begin position="962"/>
        <end position="1057"/>
    </location>
</feature>
<feature type="compositionally biased region" description="Basic residues" evidence="1">
    <location>
        <begin position="688"/>
        <end position="702"/>
    </location>
</feature>
<feature type="compositionally biased region" description="Acidic residues" evidence="1">
    <location>
        <begin position="996"/>
        <end position="1005"/>
    </location>
</feature>
<feature type="region of interest" description="Disordered" evidence="1">
    <location>
        <begin position="665"/>
        <end position="708"/>
    </location>
</feature>
<feature type="compositionally biased region" description="Acidic residues" evidence="1">
    <location>
        <begin position="963"/>
        <end position="984"/>
    </location>
</feature>
<evidence type="ECO:0000313" key="4">
    <source>
        <dbReference type="Proteomes" id="UP001222325"/>
    </source>
</evidence>
<name>A0AAD6XR98_9AGAR</name>
<evidence type="ECO:0000313" key="3">
    <source>
        <dbReference type="EMBL" id="KAJ7093815.1"/>
    </source>
</evidence>
<feature type="compositionally biased region" description="Low complexity" evidence="1">
    <location>
        <begin position="26"/>
        <end position="46"/>
    </location>
</feature>
<feature type="region of interest" description="Disordered" evidence="1">
    <location>
        <begin position="16"/>
        <end position="59"/>
    </location>
</feature>
<accession>A0AAD6XR98</accession>
<protein>
    <recommendedName>
        <fullName evidence="2">DUF6589 domain-containing protein</fullName>
    </recommendedName>
</protein>
<dbReference type="Proteomes" id="UP001222325">
    <property type="component" value="Unassembled WGS sequence"/>
</dbReference>
<gene>
    <name evidence="3" type="ORF">B0H15DRAFT_776361</name>
</gene>
<feature type="compositionally biased region" description="Acidic residues" evidence="1">
    <location>
        <begin position="1015"/>
        <end position="1034"/>
    </location>
</feature>
<feature type="compositionally biased region" description="Acidic residues" evidence="1">
    <location>
        <begin position="1042"/>
        <end position="1057"/>
    </location>
</feature>
<organism evidence="3 4">
    <name type="scientific">Mycena belliarum</name>
    <dbReference type="NCBI Taxonomy" id="1033014"/>
    <lineage>
        <taxon>Eukaryota</taxon>
        <taxon>Fungi</taxon>
        <taxon>Dikarya</taxon>
        <taxon>Basidiomycota</taxon>
        <taxon>Agaricomycotina</taxon>
        <taxon>Agaricomycetes</taxon>
        <taxon>Agaricomycetidae</taxon>
        <taxon>Agaricales</taxon>
        <taxon>Marasmiineae</taxon>
        <taxon>Mycenaceae</taxon>
        <taxon>Mycena</taxon>
    </lineage>
</organism>